<accession>A0A3B3DGY1</accession>
<keyword evidence="4" id="KW-0107">Calcium channel</keyword>
<evidence type="ECO:0000256" key="9">
    <source>
        <dbReference type="ARBA" id="ARBA00023065"/>
    </source>
</evidence>
<evidence type="ECO:0000313" key="15">
    <source>
        <dbReference type="Proteomes" id="UP000261560"/>
    </source>
</evidence>
<keyword evidence="9" id="KW-0406">Ion transport</keyword>
<dbReference type="GO" id="GO:0098703">
    <property type="term" value="P:calcium ion import across plasma membrane"/>
    <property type="evidence" value="ECO:0007669"/>
    <property type="project" value="TreeGrafter"/>
</dbReference>
<name>A0A3B3DGY1_ORYME</name>
<evidence type="ECO:0000256" key="3">
    <source>
        <dbReference type="ARBA" id="ARBA00022568"/>
    </source>
</evidence>
<keyword evidence="11" id="KW-0407">Ion channel</keyword>
<dbReference type="PANTHER" id="PTHR45628:SF2">
    <property type="entry name" value="VOLTAGE-DEPENDENT L-TYPE CALCIUM CHANNEL SUBUNIT ALPHA-1F"/>
    <property type="match status" value="1"/>
</dbReference>
<evidence type="ECO:0000313" key="14">
    <source>
        <dbReference type="Ensembl" id="ENSOMEP00000028739.1"/>
    </source>
</evidence>
<dbReference type="Gene3D" id="1.20.120.350">
    <property type="entry name" value="Voltage-gated potassium channels. Chain C"/>
    <property type="match status" value="1"/>
</dbReference>
<dbReference type="GO" id="GO:0005891">
    <property type="term" value="C:voltage-gated calcium channel complex"/>
    <property type="evidence" value="ECO:0007669"/>
    <property type="project" value="TreeGrafter"/>
</dbReference>
<comment type="subcellular location">
    <subcellularLocation>
        <location evidence="1">Membrane</location>
        <topology evidence="1">Multi-pass membrane protein</topology>
    </subcellularLocation>
</comment>
<reference evidence="14" key="1">
    <citation type="submission" date="2025-08" db="UniProtKB">
        <authorList>
            <consortium name="Ensembl"/>
        </authorList>
    </citation>
    <scope>IDENTIFICATION</scope>
</reference>
<feature type="domain" description="Ion transport" evidence="13">
    <location>
        <begin position="51"/>
        <end position="135"/>
    </location>
</feature>
<keyword evidence="2" id="KW-0813">Transport</keyword>
<dbReference type="Ensembl" id="ENSOMET00000017608.1">
    <property type="protein sequence ID" value="ENSOMEP00000028739.1"/>
    <property type="gene ID" value="ENSOMEG00000011973.1"/>
</dbReference>
<keyword evidence="10 12" id="KW-0472">Membrane</keyword>
<organism evidence="14 15">
    <name type="scientific">Oryzias melastigma</name>
    <name type="common">Marine medaka</name>
    <dbReference type="NCBI Taxonomy" id="30732"/>
    <lineage>
        <taxon>Eukaryota</taxon>
        <taxon>Metazoa</taxon>
        <taxon>Chordata</taxon>
        <taxon>Craniata</taxon>
        <taxon>Vertebrata</taxon>
        <taxon>Euteleostomi</taxon>
        <taxon>Actinopterygii</taxon>
        <taxon>Neopterygii</taxon>
        <taxon>Teleostei</taxon>
        <taxon>Neoteleostei</taxon>
        <taxon>Acanthomorphata</taxon>
        <taxon>Ovalentaria</taxon>
        <taxon>Atherinomorphae</taxon>
        <taxon>Beloniformes</taxon>
        <taxon>Adrianichthyidae</taxon>
        <taxon>Oryziinae</taxon>
        <taxon>Oryzias</taxon>
    </lineage>
</organism>
<dbReference type="STRING" id="30732.ENSOMEP00000028739"/>
<dbReference type="PaxDb" id="30732-ENSOMEP00000028739"/>
<dbReference type="OMA" id="LANCIFV"/>
<keyword evidence="6" id="KW-0106">Calcium</keyword>
<feature type="transmembrane region" description="Helical" evidence="12">
    <location>
        <begin position="91"/>
        <end position="111"/>
    </location>
</feature>
<keyword evidence="15" id="KW-1185">Reference proteome</keyword>
<keyword evidence="8 12" id="KW-1133">Transmembrane helix</keyword>
<evidence type="ECO:0000256" key="4">
    <source>
        <dbReference type="ARBA" id="ARBA00022673"/>
    </source>
</evidence>
<evidence type="ECO:0000259" key="13">
    <source>
        <dbReference type="Pfam" id="PF00520"/>
    </source>
</evidence>
<dbReference type="GO" id="GO:0008331">
    <property type="term" value="F:high voltage-gated calcium channel activity"/>
    <property type="evidence" value="ECO:0007669"/>
    <property type="project" value="TreeGrafter"/>
</dbReference>
<dbReference type="AlphaFoldDB" id="A0A3B3DGY1"/>
<dbReference type="InterPro" id="IPR027359">
    <property type="entry name" value="Volt_channel_dom_sf"/>
</dbReference>
<dbReference type="GeneTree" id="ENSGT00940000159855"/>
<dbReference type="SUPFAM" id="SSF81324">
    <property type="entry name" value="Voltage-gated potassium channels"/>
    <property type="match status" value="1"/>
</dbReference>
<evidence type="ECO:0000256" key="2">
    <source>
        <dbReference type="ARBA" id="ARBA00022448"/>
    </source>
</evidence>
<dbReference type="Pfam" id="PF00520">
    <property type="entry name" value="Ion_trans"/>
    <property type="match status" value="1"/>
</dbReference>
<proteinExistence type="predicted"/>
<keyword evidence="3" id="KW-0109">Calcium transport</keyword>
<sequence>MTLLDISGIEHPYFLFQAQGNNQVQRAPRALYCLKLNNPIRRAALSIVEWKPFDIFILLAIFANCVALGVSKPFPEDDSNSTNHDLEQVEYVFLIIFTVETFLKILAYGLVMHPSSYIRNGWNLLDFVIVIVGPAGNQPHTQFMGSPVAPPPGPAR</sequence>
<evidence type="ECO:0000256" key="5">
    <source>
        <dbReference type="ARBA" id="ARBA00022692"/>
    </source>
</evidence>
<evidence type="ECO:0000256" key="12">
    <source>
        <dbReference type="SAM" id="Phobius"/>
    </source>
</evidence>
<evidence type="ECO:0000256" key="10">
    <source>
        <dbReference type="ARBA" id="ARBA00023136"/>
    </source>
</evidence>
<reference evidence="14" key="2">
    <citation type="submission" date="2025-09" db="UniProtKB">
        <authorList>
            <consortium name="Ensembl"/>
        </authorList>
    </citation>
    <scope>IDENTIFICATION</scope>
</reference>
<feature type="transmembrane region" description="Helical" evidence="12">
    <location>
        <begin position="52"/>
        <end position="71"/>
    </location>
</feature>
<evidence type="ECO:0000256" key="6">
    <source>
        <dbReference type="ARBA" id="ARBA00022837"/>
    </source>
</evidence>
<dbReference type="Proteomes" id="UP000261560">
    <property type="component" value="Unplaced"/>
</dbReference>
<evidence type="ECO:0000256" key="1">
    <source>
        <dbReference type="ARBA" id="ARBA00004141"/>
    </source>
</evidence>
<evidence type="ECO:0000256" key="11">
    <source>
        <dbReference type="ARBA" id="ARBA00023303"/>
    </source>
</evidence>
<dbReference type="PANTHER" id="PTHR45628">
    <property type="entry name" value="VOLTAGE-DEPENDENT CALCIUM CHANNEL TYPE A SUBUNIT ALPHA-1"/>
    <property type="match status" value="1"/>
</dbReference>
<dbReference type="InterPro" id="IPR005821">
    <property type="entry name" value="Ion_trans_dom"/>
</dbReference>
<protein>
    <recommendedName>
        <fullName evidence="13">Ion transport domain-containing protein</fullName>
    </recommendedName>
</protein>
<evidence type="ECO:0000256" key="7">
    <source>
        <dbReference type="ARBA" id="ARBA00022882"/>
    </source>
</evidence>
<keyword evidence="5 12" id="KW-0812">Transmembrane</keyword>
<keyword evidence="7" id="KW-0851">Voltage-gated channel</keyword>
<dbReference type="InterPro" id="IPR050599">
    <property type="entry name" value="VDCC_alpha-1_subunit"/>
</dbReference>
<evidence type="ECO:0000256" key="8">
    <source>
        <dbReference type="ARBA" id="ARBA00022989"/>
    </source>
</evidence>